<dbReference type="InterPro" id="IPR014001">
    <property type="entry name" value="Helicase_ATP-bd"/>
</dbReference>
<dbReference type="AlphaFoldDB" id="A0A6C0LTD3"/>
<dbReference type="GO" id="GO:0016787">
    <property type="term" value="F:hydrolase activity"/>
    <property type="evidence" value="ECO:0007669"/>
    <property type="project" value="InterPro"/>
</dbReference>
<accession>A0A6C0LTD3</accession>
<evidence type="ECO:0000313" key="2">
    <source>
        <dbReference type="EMBL" id="QHU33268.1"/>
    </source>
</evidence>
<dbReference type="GO" id="GO:0003677">
    <property type="term" value="F:DNA binding"/>
    <property type="evidence" value="ECO:0007669"/>
    <property type="project" value="InterPro"/>
</dbReference>
<sequence length="1211" mass="140718">MENQTDYNYIINSIENNVKKSYVAYIQDNKLVPNVANLGAKIGDVAKLERQGEYYGIVIEFLEDVKPLLTDKFIIRMLNLLKKEDYVTILGVMGLTSIDQFIYIVNKWFKQTILNEQLSIGKSNKKYILFDDWINTVISDPLPSTIKIIEIGHNQYTGASVFPSEWIDRVFKNGKELHEEMSKLETRMGKPPVTYAVIYSMYIQQYDKIINNITSINYDYIFYIDLIDNKYLSSTITNKPKKKYDYIKYNNVIIGFNKDDIIEPKNNDSKQSSESSREVGILVSRLQKSIRRGRYAMKALIETIDQLNISSNYNLPEHGFLRVSASKQLVWRLFISIMEDCRPYHAIKEANLLDLILLVLITQKCQEYKFTKVVLEIIKRVAILAQYNDQVNDLYNWKKLEEADDISIDINGSDYHNAISLALSNIIMMKGDMKMLKKLFSVKKKFLPFKIPKEKLYHDKKIYKDVVLSSIDHHVKPFIILYYQACIPISMTTKEISKYIWNISSSYNVRSGKPHPKIDPILRRIQQYFYNYENNIKLVPLTKLQSYEIKKIEMEDNLKRSSFLILFGKKYIVKSTGKNQEVIIAGDKINQLKIKINNEWHQDNNLDTINKYSKQTINVSEIDPPFGFRWISNKITTEIRNGKPYIDGKKVDFFDGSSALQSITSDIKEKISSSTRTTIVNILSGNEILFDEILELKKKPLQKIMNWLPNNIKSFNLDLIKIAYTKIFNQFNNIIMIGPIDRLGHKVQNSINYNLEGKLWTVFNLFYHLYPNTLRPHGSLNFRIYKETEGYIHLINTLEDILFKYEKIKGVIPLITTKLWDHQIESVNKIVAGFERGYHGFGDASDVGAGKTLISLSIGAKLIAKNSDTYCGILVMLPGIKLIKTWKDEIEKHTSGFDVIFQEHSSDIGVIKRNTIVITTMGRMRDHPIDNKWLLMIIDECLSVQNKNALQTEQAWKQSLMSKYLIMMSATFFRTRFDKLYYMLRMLQTGLPEKREYLDTILTESIVSQVSKIKRNWISTVHHFNLDPSIREEYNTIDRSNMNIESKYAKLTSLLVSSSKANNYLTKQLGKLIKTKEKAGNKCLIYARSVKEAQLWSKNLSIPIYPKKGNNVIVTYNDGTYGLNDLIVYDTIIMRPPSPDKLPQIKGRLDRPGQKNDNLYLEYFITKDTIEEGLILRINIASQFLQKYIMPLAQFYDISVNYKKYLIENDY</sequence>
<organism evidence="2">
    <name type="scientific">viral metagenome</name>
    <dbReference type="NCBI Taxonomy" id="1070528"/>
    <lineage>
        <taxon>unclassified sequences</taxon>
        <taxon>metagenomes</taxon>
        <taxon>organismal metagenomes</taxon>
    </lineage>
</organism>
<proteinExistence type="predicted"/>
<dbReference type="Gene3D" id="3.40.50.300">
    <property type="entry name" value="P-loop containing nucleotide triphosphate hydrolases"/>
    <property type="match status" value="1"/>
</dbReference>
<dbReference type="InterPro" id="IPR006935">
    <property type="entry name" value="Helicase/UvrB_N"/>
</dbReference>
<evidence type="ECO:0000259" key="1">
    <source>
        <dbReference type="PROSITE" id="PS51192"/>
    </source>
</evidence>
<reference evidence="2" key="1">
    <citation type="journal article" date="2020" name="Nature">
        <title>Giant virus diversity and host interactions through global metagenomics.</title>
        <authorList>
            <person name="Schulz F."/>
            <person name="Roux S."/>
            <person name="Paez-Espino D."/>
            <person name="Jungbluth S."/>
            <person name="Walsh D.A."/>
            <person name="Denef V.J."/>
            <person name="McMahon K.D."/>
            <person name="Konstantinidis K.T."/>
            <person name="Eloe-Fadrosh E.A."/>
            <person name="Kyrpides N.C."/>
            <person name="Woyke T."/>
        </authorList>
    </citation>
    <scope>NUCLEOTIDE SEQUENCE</scope>
    <source>
        <strain evidence="2">GVMAG-S-1014582-52</strain>
    </source>
</reference>
<dbReference type="SMART" id="SM00487">
    <property type="entry name" value="DEXDc"/>
    <property type="match status" value="1"/>
</dbReference>
<feature type="domain" description="Helicase ATP-binding" evidence="1">
    <location>
        <begin position="832"/>
        <end position="990"/>
    </location>
</feature>
<name>A0A6C0LTD3_9ZZZZ</name>
<dbReference type="InterPro" id="IPR027417">
    <property type="entry name" value="P-loop_NTPase"/>
</dbReference>
<dbReference type="EMBL" id="MN740556">
    <property type="protein sequence ID" value="QHU33268.1"/>
    <property type="molecule type" value="Genomic_DNA"/>
</dbReference>
<dbReference type="SUPFAM" id="SSF52540">
    <property type="entry name" value="P-loop containing nucleoside triphosphate hydrolases"/>
    <property type="match status" value="2"/>
</dbReference>
<protein>
    <recommendedName>
        <fullName evidence="1">Helicase ATP-binding domain-containing protein</fullName>
    </recommendedName>
</protein>
<dbReference type="GO" id="GO:0005524">
    <property type="term" value="F:ATP binding"/>
    <property type="evidence" value="ECO:0007669"/>
    <property type="project" value="InterPro"/>
</dbReference>
<dbReference type="PROSITE" id="PS51192">
    <property type="entry name" value="HELICASE_ATP_BIND_1"/>
    <property type="match status" value="1"/>
</dbReference>
<dbReference type="Pfam" id="PF04851">
    <property type="entry name" value="ResIII"/>
    <property type="match status" value="1"/>
</dbReference>